<evidence type="ECO:0000313" key="3">
    <source>
        <dbReference type="Proteomes" id="UP000000366"/>
    </source>
</evidence>
<reference evidence="2 3" key="1">
    <citation type="journal article" date="2007" name="J. Bacteriol.">
        <title>Whole-genome analysis of the methyl tert-butyl ether-degrading beta-proteobacterium Methylibium petroleiphilum PM1.</title>
        <authorList>
            <person name="Kane S.R."/>
            <person name="Chakicherla A.Y."/>
            <person name="Chain P.S.G."/>
            <person name="Schmidt R."/>
            <person name="Shin M.W."/>
            <person name="Legler T.C."/>
            <person name="Scow K.M."/>
            <person name="Larimer F.W."/>
            <person name="Lucas S.M."/>
            <person name="Richardson P.M."/>
            <person name="Hristova K.R."/>
        </authorList>
    </citation>
    <scope>NUCLEOTIDE SEQUENCE [LARGE SCALE GENOMIC DNA]</scope>
    <source>
        <strain evidence="3">ATCC BAA-1232 / LMG 22953 / PM1</strain>
    </source>
</reference>
<accession>A2SG60</accession>
<evidence type="ECO:0000256" key="1">
    <source>
        <dbReference type="SAM" id="MobiDB-lite"/>
    </source>
</evidence>
<feature type="compositionally biased region" description="Polar residues" evidence="1">
    <location>
        <begin position="34"/>
        <end position="44"/>
    </location>
</feature>
<proteinExistence type="predicted"/>
<dbReference type="AlphaFoldDB" id="A2SG60"/>
<dbReference type="HOGENOM" id="CLU_2343498_0_0_4"/>
<organism evidence="2 3">
    <name type="scientific">Methylibium petroleiphilum (strain ATCC BAA-1232 / LMG 22953 / PM1)</name>
    <dbReference type="NCBI Taxonomy" id="420662"/>
    <lineage>
        <taxon>Bacteria</taxon>
        <taxon>Pseudomonadati</taxon>
        <taxon>Pseudomonadota</taxon>
        <taxon>Betaproteobacteria</taxon>
        <taxon>Burkholderiales</taxon>
        <taxon>Sphaerotilaceae</taxon>
        <taxon>Methylibium</taxon>
    </lineage>
</organism>
<name>A2SG60_METPP</name>
<keyword evidence="3" id="KW-1185">Reference proteome</keyword>
<dbReference type="Proteomes" id="UP000000366">
    <property type="component" value="Chromosome"/>
</dbReference>
<gene>
    <name evidence="2" type="ordered locus">Mpe_A1587</name>
</gene>
<dbReference type="STRING" id="420662.Mpe_A1587"/>
<evidence type="ECO:0000313" key="2">
    <source>
        <dbReference type="EMBL" id="ABM94549.1"/>
    </source>
</evidence>
<dbReference type="KEGG" id="mpt:Mpe_A1587"/>
<sequence length="97" mass="10400">MDEAHRADLEPLIEHQVHAEAGDGCRHQPLDNPAQANGTMQPQRRGQRRSGVGCRGLHRHGVSGERRTCGSTLLVAGETQGLRLACGAGYVPILKPS</sequence>
<feature type="region of interest" description="Disordered" evidence="1">
    <location>
        <begin position="21"/>
        <end position="64"/>
    </location>
</feature>
<dbReference type="EMBL" id="CP000555">
    <property type="protein sequence ID" value="ABM94549.1"/>
    <property type="molecule type" value="Genomic_DNA"/>
</dbReference>
<protein>
    <submittedName>
        <fullName evidence="2">Uncharacterized protein</fullName>
    </submittedName>
</protein>